<dbReference type="OrthoDB" id="6818379at2759"/>
<name>A0A9P0Q113_ACAOB</name>
<evidence type="ECO:0000313" key="2">
    <source>
        <dbReference type="Proteomes" id="UP001152888"/>
    </source>
</evidence>
<comment type="caution">
    <text evidence="1">The sequence shown here is derived from an EMBL/GenBank/DDBJ whole genome shotgun (WGS) entry which is preliminary data.</text>
</comment>
<evidence type="ECO:0000313" key="1">
    <source>
        <dbReference type="EMBL" id="CAH2001688.1"/>
    </source>
</evidence>
<dbReference type="AlphaFoldDB" id="A0A9P0Q113"/>
<keyword evidence="2" id="KW-1185">Reference proteome</keyword>
<proteinExistence type="predicted"/>
<sequence length="116" mass="13400">MKIETSALQVPVRNFDGLAQDSALRKHGNLFNGMSKRALVVGPSRSGETNVMIILLTHPNGLRFENVYLYCKSLYQPKYKYLRELLTPLREIGYYEYSEDENIATPENIQNIRNNF</sequence>
<organism evidence="1 2">
    <name type="scientific">Acanthoscelides obtectus</name>
    <name type="common">Bean weevil</name>
    <name type="synonym">Bruchus obtectus</name>
    <dbReference type="NCBI Taxonomy" id="200917"/>
    <lineage>
        <taxon>Eukaryota</taxon>
        <taxon>Metazoa</taxon>
        <taxon>Ecdysozoa</taxon>
        <taxon>Arthropoda</taxon>
        <taxon>Hexapoda</taxon>
        <taxon>Insecta</taxon>
        <taxon>Pterygota</taxon>
        <taxon>Neoptera</taxon>
        <taxon>Endopterygota</taxon>
        <taxon>Coleoptera</taxon>
        <taxon>Polyphaga</taxon>
        <taxon>Cucujiformia</taxon>
        <taxon>Chrysomeloidea</taxon>
        <taxon>Chrysomelidae</taxon>
        <taxon>Bruchinae</taxon>
        <taxon>Bruchini</taxon>
        <taxon>Acanthoscelides</taxon>
    </lineage>
</organism>
<protein>
    <submittedName>
        <fullName evidence="1">Uncharacterized protein</fullName>
    </submittedName>
</protein>
<reference evidence="1" key="1">
    <citation type="submission" date="2022-03" db="EMBL/GenBank/DDBJ databases">
        <authorList>
            <person name="Sayadi A."/>
        </authorList>
    </citation>
    <scope>NUCLEOTIDE SEQUENCE</scope>
</reference>
<dbReference type="Proteomes" id="UP001152888">
    <property type="component" value="Unassembled WGS sequence"/>
</dbReference>
<accession>A0A9P0Q113</accession>
<dbReference type="EMBL" id="CAKOFQ010007464">
    <property type="protein sequence ID" value="CAH2001688.1"/>
    <property type="molecule type" value="Genomic_DNA"/>
</dbReference>
<gene>
    <name evidence="1" type="ORF">ACAOBT_LOCUS26360</name>
</gene>